<evidence type="ECO:0000256" key="1">
    <source>
        <dbReference type="SAM" id="Phobius"/>
    </source>
</evidence>
<organism evidence="2 3">
    <name type="scientific">Kumtagia ephedrae</name>
    <dbReference type="NCBI Taxonomy" id="2116701"/>
    <lineage>
        <taxon>Bacteria</taxon>
        <taxon>Pseudomonadati</taxon>
        <taxon>Pseudomonadota</taxon>
        <taxon>Alphaproteobacteria</taxon>
        <taxon>Hyphomicrobiales</taxon>
        <taxon>Phyllobacteriaceae</taxon>
        <taxon>Kumtagia</taxon>
    </lineage>
</organism>
<dbReference type="EMBL" id="PXYK01000005">
    <property type="protein sequence ID" value="PSJ63304.1"/>
    <property type="molecule type" value="Genomic_DNA"/>
</dbReference>
<reference evidence="2 3" key="1">
    <citation type="submission" date="2018-03" db="EMBL/GenBank/DDBJ databases">
        <title>The draft genome of Mesorhizobium sp. 6GN-30.</title>
        <authorList>
            <person name="Liu L."/>
            <person name="Li L."/>
            <person name="Wang T."/>
            <person name="Zhang X."/>
            <person name="Liang L."/>
        </authorList>
    </citation>
    <scope>NUCLEOTIDE SEQUENCE [LARGE SCALE GENOMIC DNA]</scope>
    <source>
        <strain evidence="2 3">6GN30</strain>
    </source>
</reference>
<feature type="transmembrane region" description="Helical" evidence="1">
    <location>
        <begin position="44"/>
        <end position="65"/>
    </location>
</feature>
<evidence type="ECO:0000313" key="3">
    <source>
        <dbReference type="Proteomes" id="UP000241229"/>
    </source>
</evidence>
<feature type="transmembrane region" description="Helical" evidence="1">
    <location>
        <begin position="167"/>
        <end position="185"/>
    </location>
</feature>
<accession>A0A2P7SLC5</accession>
<proteinExistence type="predicted"/>
<name>A0A2P7SLC5_9HYPH</name>
<evidence type="ECO:0000313" key="2">
    <source>
        <dbReference type="EMBL" id="PSJ63304.1"/>
    </source>
</evidence>
<dbReference type="RefSeq" id="WP_106771367.1">
    <property type="nucleotide sequence ID" value="NZ_PXYK01000005.1"/>
</dbReference>
<feature type="transmembrane region" description="Helical" evidence="1">
    <location>
        <begin position="77"/>
        <end position="95"/>
    </location>
</feature>
<keyword evidence="1" id="KW-0812">Transmembrane</keyword>
<keyword evidence="3" id="KW-1185">Reference proteome</keyword>
<keyword evidence="1" id="KW-0472">Membrane</keyword>
<dbReference type="Proteomes" id="UP000241229">
    <property type="component" value="Unassembled WGS sequence"/>
</dbReference>
<dbReference type="OrthoDB" id="6864970at2"/>
<keyword evidence="1" id="KW-1133">Transmembrane helix</keyword>
<gene>
    <name evidence="2" type="ORF">C7I84_06610</name>
</gene>
<sequence length="236" mass="25370">MKDLVWYWLVILAIYLFFIAMLGYKTSSRRWWGILIDSRNKASLSQFQLVLWTTLIVPLFAAVGIKNGTMNIVLTNEILALLGISLASAGGALIIKSNKAATEPDPAKSKETLTGIPRRGLLQVNPVAAQDKAAGQAGTPQGPKFSDIFLGEEVVDYTYVDISKVQMFVFTLAAAVGYGFVLWAWNFAPQPPPAGAAPGTEALISFPLLSTSLVTLIGISHAGYLAMKAPNKTPAK</sequence>
<feature type="transmembrane region" description="Helical" evidence="1">
    <location>
        <begin position="6"/>
        <end position="24"/>
    </location>
</feature>
<protein>
    <submittedName>
        <fullName evidence="2">Uncharacterized protein</fullName>
    </submittedName>
</protein>
<dbReference type="AlphaFoldDB" id="A0A2P7SLC5"/>
<feature type="transmembrane region" description="Helical" evidence="1">
    <location>
        <begin position="205"/>
        <end position="227"/>
    </location>
</feature>
<comment type="caution">
    <text evidence="2">The sequence shown here is derived from an EMBL/GenBank/DDBJ whole genome shotgun (WGS) entry which is preliminary data.</text>
</comment>